<dbReference type="RefSeq" id="WP_016175596.1">
    <property type="nucleotide sequence ID" value="NZ_KE136389.1"/>
</dbReference>
<reference evidence="1 2" key="1">
    <citation type="submission" date="2013-03" db="EMBL/GenBank/DDBJ databases">
        <title>The Genome Sequence of Enterococcus saccharolyticus ATCC_43076 (Illumina only assembly).</title>
        <authorList>
            <consortium name="The Broad Institute Genomics Platform"/>
            <consortium name="The Broad Institute Genome Sequencing Center for Infectious Disease"/>
            <person name="Earl A."/>
            <person name="Russ C."/>
            <person name="Gilmore M."/>
            <person name="Surin D."/>
            <person name="Walker B."/>
            <person name="Young S."/>
            <person name="Zeng Q."/>
            <person name="Gargeya S."/>
            <person name="Fitzgerald M."/>
            <person name="Haas B."/>
            <person name="Abouelleil A."/>
            <person name="Allen A.W."/>
            <person name="Alvarado L."/>
            <person name="Arachchi H.M."/>
            <person name="Berlin A.M."/>
            <person name="Chapman S.B."/>
            <person name="Gainer-Dewar J."/>
            <person name="Goldberg J."/>
            <person name="Griggs A."/>
            <person name="Gujja S."/>
            <person name="Hansen M."/>
            <person name="Howarth C."/>
            <person name="Imamovic A."/>
            <person name="Ireland A."/>
            <person name="Larimer J."/>
            <person name="McCowan C."/>
            <person name="Murphy C."/>
            <person name="Pearson M."/>
            <person name="Poon T.W."/>
            <person name="Priest M."/>
            <person name="Roberts A."/>
            <person name="Saif S."/>
            <person name="Shea T."/>
            <person name="Sisk P."/>
            <person name="Sykes S."/>
            <person name="Wortman J."/>
            <person name="Nusbaum C."/>
            <person name="Birren B."/>
        </authorList>
    </citation>
    <scope>NUCLEOTIDE SEQUENCE [LARGE SCALE GENOMIC DNA]</scope>
    <source>
        <strain evidence="1 2">ATCC 43076</strain>
    </source>
</reference>
<dbReference type="STRING" id="41997.RV16_GL000678"/>
<evidence type="ECO:0000313" key="2">
    <source>
        <dbReference type="Proteomes" id="UP000014136"/>
    </source>
</evidence>
<protein>
    <submittedName>
        <fullName evidence="1">Uncharacterized protein</fullName>
    </submittedName>
</protein>
<proteinExistence type="predicted"/>
<gene>
    <name evidence="1" type="ORF">OMQ_01824</name>
</gene>
<keyword evidence="2" id="KW-1185">Reference proteome</keyword>
<dbReference type="EMBL" id="AHYT01000009">
    <property type="protein sequence ID" value="EOT27910.1"/>
    <property type="molecule type" value="Genomic_DNA"/>
</dbReference>
<evidence type="ECO:0000313" key="1">
    <source>
        <dbReference type="EMBL" id="EOT27910.1"/>
    </source>
</evidence>
<dbReference type="Proteomes" id="UP000014136">
    <property type="component" value="Unassembled WGS sequence"/>
</dbReference>
<dbReference type="OrthoDB" id="2290714at2"/>
<comment type="caution">
    <text evidence="1">The sequence shown here is derived from an EMBL/GenBank/DDBJ whole genome shotgun (WGS) entry which is preliminary data.</text>
</comment>
<sequence length="131" mass="15260">MGLFLKEEDFCTYIQTNYPDINIEKGHTIVSVNVVNMQPIMSFAYITRELVIAAKYQRQLQIFTDHVIFRRDQLSGIEYIAKGMNAQLIIHTNEKLPNGMNAILTLNASTMTGNRWHKENLKKMKYTFQQD</sequence>
<dbReference type="PATRIC" id="fig|1139996.3.peg.1797"/>
<dbReference type="HOGENOM" id="CLU_157930_0_0_9"/>
<accession>S0JH95</accession>
<dbReference type="AlphaFoldDB" id="S0JH95"/>
<name>S0JH95_9ENTE</name>
<organism evidence="1 2">
    <name type="scientific">Enterococcus saccharolyticus subsp. saccharolyticus ATCC 43076</name>
    <dbReference type="NCBI Taxonomy" id="1139996"/>
    <lineage>
        <taxon>Bacteria</taxon>
        <taxon>Bacillati</taxon>
        <taxon>Bacillota</taxon>
        <taxon>Bacilli</taxon>
        <taxon>Lactobacillales</taxon>
        <taxon>Enterococcaceae</taxon>
        <taxon>Enterococcus</taxon>
    </lineage>
</organism>
<dbReference type="eggNOG" id="ENOG50306S3">
    <property type="taxonomic scope" value="Bacteria"/>
</dbReference>